<sequence>MGRINTDFLKQIGLLIVIIFIGIELVIQLKYFIPGFFGAITLYILYRSWFYYLVEKKYWKKWMAAFILILGNLLLVVLPVFAIVKVLIPKIKLALNNTGVINAKLSSALNSIKSYFPSLSISHDQMMKGMQEVALYIPKLLNATASVVSNIAVAFFIFYFMLMGSRKMENKLEAFLPLSTKNRNTLWKETKNLVISNAIGIPVLALCQAGIAIIGYWIFGVQEFVLWGLLTGAASIIPVVGTMIVWVPICLIMFINGDTGMAIGLLLYCGVIVANTDNVLRFTLMKKFGDVHPLITVFGVILGLQLFGIMGLIFGPLLISYFLLLLQIYKFEYGSKKDAIIDVSDVK</sequence>
<dbReference type="PANTHER" id="PTHR21716">
    <property type="entry name" value="TRANSMEMBRANE PROTEIN"/>
    <property type="match status" value="1"/>
</dbReference>
<evidence type="ECO:0000256" key="5">
    <source>
        <dbReference type="ARBA" id="ARBA00023136"/>
    </source>
</evidence>
<proteinExistence type="inferred from homology"/>
<dbReference type="AlphaFoldDB" id="A0A386HRB3"/>
<evidence type="ECO:0000256" key="1">
    <source>
        <dbReference type="ARBA" id="ARBA00004141"/>
    </source>
</evidence>
<feature type="transmembrane region" description="Helical" evidence="6">
    <location>
        <begin position="66"/>
        <end position="88"/>
    </location>
</feature>
<feature type="transmembrane region" description="Helical" evidence="6">
    <location>
        <begin position="224"/>
        <end position="247"/>
    </location>
</feature>
<dbReference type="PANTHER" id="PTHR21716:SF4">
    <property type="entry name" value="TRANSMEMBRANE PROTEIN 245"/>
    <property type="match status" value="1"/>
</dbReference>
<dbReference type="GO" id="GO:0016020">
    <property type="term" value="C:membrane"/>
    <property type="evidence" value="ECO:0007669"/>
    <property type="project" value="UniProtKB-SubCell"/>
</dbReference>
<gene>
    <name evidence="7" type="ORF">D6B99_09555</name>
</gene>
<reference evidence="7 8" key="1">
    <citation type="submission" date="2018-09" db="EMBL/GenBank/DDBJ databases">
        <title>Arachidicoccus sp. nov., a bacterium isolated from soil.</title>
        <authorList>
            <person name="Weon H.-Y."/>
            <person name="Kwon S.-W."/>
            <person name="Lee S.A."/>
        </authorList>
    </citation>
    <scope>NUCLEOTIDE SEQUENCE [LARGE SCALE GENOMIC DNA]</scope>
    <source>
        <strain evidence="7 8">KIS59-12</strain>
    </source>
</reference>
<keyword evidence="5 6" id="KW-0472">Membrane</keyword>
<evidence type="ECO:0000313" key="8">
    <source>
        <dbReference type="Proteomes" id="UP000266118"/>
    </source>
</evidence>
<dbReference type="Pfam" id="PF01594">
    <property type="entry name" value="AI-2E_transport"/>
    <property type="match status" value="1"/>
</dbReference>
<feature type="transmembrane region" description="Helical" evidence="6">
    <location>
        <begin position="35"/>
        <end position="54"/>
    </location>
</feature>
<feature type="transmembrane region" description="Helical" evidence="6">
    <location>
        <begin position="254"/>
        <end position="274"/>
    </location>
</feature>
<dbReference type="Proteomes" id="UP000266118">
    <property type="component" value="Chromosome"/>
</dbReference>
<evidence type="ECO:0000256" key="4">
    <source>
        <dbReference type="ARBA" id="ARBA00022989"/>
    </source>
</evidence>
<protein>
    <submittedName>
        <fullName evidence="7">AI-2E family transporter</fullName>
    </submittedName>
</protein>
<dbReference type="EMBL" id="CP032489">
    <property type="protein sequence ID" value="AYD47814.1"/>
    <property type="molecule type" value="Genomic_DNA"/>
</dbReference>
<name>A0A386HRB3_9BACT</name>
<keyword evidence="3 6" id="KW-0812">Transmembrane</keyword>
<feature type="transmembrane region" description="Helical" evidence="6">
    <location>
        <begin position="140"/>
        <end position="162"/>
    </location>
</feature>
<evidence type="ECO:0000256" key="2">
    <source>
        <dbReference type="ARBA" id="ARBA00009773"/>
    </source>
</evidence>
<evidence type="ECO:0000313" key="7">
    <source>
        <dbReference type="EMBL" id="AYD47814.1"/>
    </source>
</evidence>
<accession>A0A386HRB3</accession>
<evidence type="ECO:0000256" key="3">
    <source>
        <dbReference type="ARBA" id="ARBA00022692"/>
    </source>
</evidence>
<feature type="transmembrane region" description="Helical" evidence="6">
    <location>
        <begin position="193"/>
        <end position="218"/>
    </location>
</feature>
<organism evidence="7 8">
    <name type="scientific">Arachidicoccus soli</name>
    <dbReference type="NCBI Taxonomy" id="2341117"/>
    <lineage>
        <taxon>Bacteria</taxon>
        <taxon>Pseudomonadati</taxon>
        <taxon>Bacteroidota</taxon>
        <taxon>Chitinophagia</taxon>
        <taxon>Chitinophagales</taxon>
        <taxon>Chitinophagaceae</taxon>
        <taxon>Arachidicoccus</taxon>
    </lineage>
</organism>
<comment type="similarity">
    <text evidence="2">Belongs to the autoinducer-2 exporter (AI-2E) (TC 2.A.86) family.</text>
</comment>
<keyword evidence="8" id="KW-1185">Reference proteome</keyword>
<comment type="subcellular location">
    <subcellularLocation>
        <location evidence="1">Membrane</location>
        <topology evidence="1">Multi-pass membrane protein</topology>
    </subcellularLocation>
</comment>
<dbReference type="InterPro" id="IPR002549">
    <property type="entry name" value="AI-2E-like"/>
</dbReference>
<feature type="transmembrane region" description="Helical" evidence="6">
    <location>
        <begin position="294"/>
        <end position="326"/>
    </location>
</feature>
<keyword evidence="4 6" id="KW-1133">Transmembrane helix</keyword>
<feature type="transmembrane region" description="Helical" evidence="6">
    <location>
        <begin position="12"/>
        <end position="29"/>
    </location>
</feature>
<dbReference type="RefSeq" id="WP_119987499.1">
    <property type="nucleotide sequence ID" value="NZ_CP032489.1"/>
</dbReference>
<evidence type="ECO:0000256" key="6">
    <source>
        <dbReference type="SAM" id="Phobius"/>
    </source>
</evidence>
<dbReference type="KEGG" id="ark:D6B99_09555"/>
<dbReference type="OrthoDB" id="9773730at2"/>